<dbReference type="OrthoDB" id="10019231at2759"/>
<dbReference type="InParanoid" id="A0A067N0H6"/>
<reference evidence="3" key="1">
    <citation type="journal article" date="2014" name="Proc. Natl. Acad. Sci. U.S.A.">
        <title>Extensive sampling of basidiomycete genomes demonstrates inadequacy of the white-rot/brown-rot paradigm for wood decay fungi.</title>
        <authorList>
            <person name="Riley R."/>
            <person name="Salamov A.A."/>
            <person name="Brown D.W."/>
            <person name="Nagy L.G."/>
            <person name="Floudas D."/>
            <person name="Held B.W."/>
            <person name="Levasseur A."/>
            <person name="Lombard V."/>
            <person name="Morin E."/>
            <person name="Otillar R."/>
            <person name="Lindquist E.A."/>
            <person name="Sun H."/>
            <person name="LaButti K.M."/>
            <person name="Schmutz J."/>
            <person name="Jabbour D."/>
            <person name="Luo H."/>
            <person name="Baker S.E."/>
            <person name="Pisabarro A.G."/>
            <person name="Walton J.D."/>
            <person name="Blanchette R.A."/>
            <person name="Henrissat B."/>
            <person name="Martin F."/>
            <person name="Cullen D."/>
            <person name="Hibbett D.S."/>
            <person name="Grigoriev I.V."/>
        </authorList>
    </citation>
    <scope>NUCLEOTIDE SEQUENCE [LARGE SCALE GENOMIC DNA]</scope>
    <source>
        <strain evidence="3">FD-172 SS1</strain>
    </source>
</reference>
<evidence type="ECO:0000259" key="1">
    <source>
        <dbReference type="Pfam" id="PF01738"/>
    </source>
</evidence>
<dbReference type="AlphaFoldDB" id="A0A067N0H6"/>
<dbReference type="Gene3D" id="3.40.50.1820">
    <property type="entry name" value="alpha/beta hydrolase"/>
    <property type="match status" value="1"/>
</dbReference>
<dbReference type="Proteomes" id="UP000027195">
    <property type="component" value="Unassembled WGS sequence"/>
</dbReference>
<gene>
    <name evidence="2" type="ORF">BOTBODRAFT_26457</name>
</gene>
<dbReference type="InterPro" id="IPR029058">
    <property type="entry name" value="AB_hydrolase_fold"/>
</dbReference>
<sequence length="251" mass="27417">MSSEAHRLPVVEVGYKGKGSFAPLSGIEDMTAYIVGPNDAKQVVVIIYDPFGFSSQILQGADIISSNLNAKVIIPDILRGQAQDYSRYAAQTEEEKTAIHAWFRAFGDPNAHVPTVLGVARAIKSTNPNARVGVLGLDWGGKIAIKSGTDGTPYDAVASVHPAFIDDADARDLTVPIGFFPVKDHRLEQVEKVRDIIAQKPFADKNTYHLYDTIRHGFAGARGDLGNSESKKQYEHVYNAVSDFFKRALEV</sequence>
<keyword evidence="3" id="KW-1185">Reference proteome</keyword>
<proteinExistence type="predicted"/>
<dbReference type="FunCoup" id="A0A067N0H6">
    <property type="interactions" value="22"/>
</dbReference>
<dbReference type="PANTHER" id="PTHR47668">
    <property type="entry name" value="DIENELACTONE HYDROLASE FAMILY PROTEIN (AFU_ORTHOLOGUE AFUA_6G01940)"/>
    <property type="match status" value="1"/>
</dbReference>
<name>A0A067N0H6_BOTB1</name>
<dbReference type="Pfam" id="PF01738">
    <property type="entry name" value="DLH"/>
    <property type="match status" value="1"/>
</dbReference>
<evidence type="ECO:0000313" key="3">
    <source>
        <dbReference type="Proteomes" id="UP000027195"/>
    </source>
</evidence>
<accession>A0A067N0H6</accession>
<organism evidence="2 3">
    <name type="scientific">Botryobasidium botryosum (strain FD-172 SS1)</name>
    <dbReference type="NCBI Taxonomy" id="930990"/>
    <lineage>
        <taxon>Eukaryota</taxon>
        <taxon>Fungi</taxon>
        <taxon>Dikarya</taxon>
        <taxon>Basidiomycota</taxon>
        <taxon>Agaricomycotina</taxon>
        <taxon>Agaricomycetes</taxon>
        <taxon>Cantharellales</taxon>
        <taxon>Botryobasidiaceae</taxon>
        <taxon>Botryobasidium</taxon>
    </lineage>
</organism>
<dbReference type="SUPFAM" id="SSF53474">
    <property type="entry name" value="alpha/beta-Hydrolases"/>
    <property type="match status" value="1"/>
</dbReference>
<dbReference type="HOGENOM" id="CLU_054590_0_1_1"/>
<dbReference type="PANTHER" id="PTHR47668:SF1">
    <property type="entry name" value="DIENELACTONE HYDROLASE DOMAIN-CONTAINING PROTEIN-RELATED"/>
    <property type="match status" value="1"/>
</dbReference>
<evidence type="ECO:0000313" key="2">
    <source>
        <dbReference type="EMBL" id="KDQ20450.1"/>
    </source>
</evidence>
<dbReference type="STRING" id="930990.A0A067N0H6"/>
<dbReference type="EMBL" id="KL198017">
    <property type="protein sequence ID" value="KDQ20450.1"/>
    <property type="molecule type" value="Genomic_DNA"/>
</dbReference>
<dbReference type="InterPro" id="IPR002925">
    <property type="entry name" value="Dienelactn_hydro"/>
</dbReference>
<feature type="domain" description="Dienelactone hydrolase" evidence="1">
    <location>
        <begin position="30"/>
        <end position="248"/>
    </location>
</feature>
<protein>
    <recommendedName>
        <fullName evidence="1">Dienelactone hydrolase domain-containing protein</fullName>
    </recommendedName>
</protein>
<dbReference type="GO" id="GO:0016787">
    <property type="term" value="F:hydrolase activity"/>
    <property type="evidence" value="ECO:0007669"/>
    <property type="project" value="InterPro"/>
</dbReference>